<sequence>MAASTAVVFGAHEAELAATGRALAQWLVNG</sequence>
<evidence type="ECO:0000313" key="2">
    <source>
        <dbReference type="Proteomes" id="UP000251995"/>
    </source>
</evidence>
<gene>
    <name evidence="1" type="ORF">JS278_02970</name>
</gene>
<reference evidence="1 2" key="1">
    <citation type="submission" date="2017-12" db="EMBL/GenBank/DDBJ databases">
        <title>The whole genome sequence of the Acidipropionibacterium virtanenii sp. nov. type strain JS278.</title>
        <authorList>
            <person name="Laine P."/>
            <person name="Deptula P."/>
            <person name="Varmanen P."/>
            <person name="Auvinen P."/>
        </authorList>
    </citation>
    <scope>NUCLEOTIDE SEQUENCE [LARGE SCALE GENOMIC DNA]</scope>
    <source>
        <strain evidence="1 2">JS278</strain>
    </source>
</reference>
<dbReference type="EMBL" id="CP025198">
    <property type="protein sequence ID" value="AXE40104.1"/>
    <property type="molecule type" value="Genomic_DNA"/>
</dbReference>
<proteinExistence type="predicted"/>
<dbReference type="Proteomes" id="UP000251995">
    <property type="component" value="Chromosome"/>
</dbReference>
<keyword evidence="2" id="KW-1185">Reference proteome</keyword>
<dbReference type="AlphaFoldDB" id="A0A344UXV6"/>
<protein>
    <submittedName>
        <fullName evidence="1">Uncharacterized protein</fullName>
    </submittedName>
</protein>
<organism evidence="1 2">
    <name type="scientific">Acidipropionibacterium virtanenii</name>
    <dbReference type="NCBI Taxonomy" id="2057246"/>
    <lineage>
        <taxon>Bacteria</taxon>
        <taxon>Bacillati</taxon>
        <taxon>Actinomycetota</taxon>
        <taxon>Actinomycetes</taxon>
        <taxon>Propionibacteriales</taxon>
        <taxon>Propionibacteriaceae</taxon>
        <taxon>Acidipropionibacterium</taxon>
    </lineage>
</organism>
<accession>A0A344UXV6</accession>
<dbReference type="KEGG" id="acij:JS278_02970"/>
<evidence type="ECO:0000313" key="1">
    <source>
        <dbReference type="EMBL" id="AXE40104.1"/>
    </source>
</evidence>
<name>A0A344UXV6_9ACTN</name>